<reference evidence="5" key="1">
    <citation type="submission" date="2018-09" db="EMBL/GenBank/DDBJ databases">
        <title>Complete Genome Sequencing of Sulfolobus sp. JCM 16834.</title>
        <authorList>
            <person name="Kato S."/>
            <person name="Itoh T."/>
            <person name="Ohkuma M."/>
        </authorList>
    </citation>
    <scope>NUCLEOTIDE SEQUENCE [LARGE SCALE GENOMIC DNA]</scope>
    <source>
        <strain evidence="5">IC-007</strain>
    </source>
</reference>
<accession>A0A510E0Y7</accession>
<accession>A0A510DS50</accession>
<dbReference type="EMBL" id="AP018930">
    <property type="protein sequence ID" value="BBG25768.1"/>
    <property type="molecule type" value="Genomic_DNA"/>
</dbReference>
<name>A0A510E0Y7_9CREN</name>
<dbReference type="KEGG" id="step:IC006_0290"/>
<dbReference type="Gene3D" id="3.30.479.30">
    <property type="entry name" value="Band 7 domain"/>
    <property type="match status" value="1"/>
</dbReference>
<evidence type="ECO:0000313" key="2">
    <source>
        <dbReference type="EMBL" id="BBG23006.1"/>
    </source>
</evidence>
<protein>
    <recommendedName>
        <fullName evidence="1">Band 7 domain-containing protein</fullName>
    </recommendedName>
</protein>
<dbReference type="RefSeq" id="WP_149528240.1">
    <property type="nucleotide sequence ID" value="NZ_AP018929.1"/>
</dbReference>
<dbReference type="InterPro" id="IPR001107">
    <property type="entry name" value="Band_7"/>
</dbReference>
<dbReference type="AlphaFoldDB" id="A0A510E0Y7"/>
<reference evidence="3 4" key="2">
    <citation type="journal article" date="2020" name="Int. J. Syst. Evol. Microbiol.">
        <title>Sulfuracidifex tepidarius gen. nov., sp. nov. and transfer of Sulfolobus metallicus Huber and Stetter 1992 to the genus Sulfuracidifex as Sulfuracidifex metallicus comb. nov.</title>
        <authorList>
            <person name="Itoh T."/>
            <person name="Miura T."/>
            <person name="Sakai H.D."/>
            <person name="Kato S."/>
            <person name="Ohkuma M."/>
            <person name="Takashina T."/>
        </authorList>
    </citation>
    <scope>NUCLEOTIDE SEQUENCE</scope>
    <source>
        <strain evidence="2 4">IC-006</strain>
        <strain evidence="3">IC-007</strain>
    </source>
</reference>
<evidence type="ECO:0000259" key="1">
    <source>
        <dbReference type="Pfam" id="PF01145"/>
    </source>
</evidence>
<dbReference type="SUPFAM" id="SSF117892">
    <property type="entry name" value="Band 7/SPFH domain"/>
    <property type="match status" value="1"/>
</dbReference>
<evidence type="ECO:0000313" key="4">
    <source>
        <dbReference type="Proteomes" id="UP000322983"/>
    </source>
</evidence>
<dbReference type="Pfam" id="PF01145">
    <property type="entry name" value="Band_7"/>
    <property type="match status" value="1"/>
</dbReference>
<dbReference type="EMBL" id="AP018929">
    <property type="protein sequence ID" value="BBG23006.1"/>
    <property type="molecule type" value="Genomic_DNA"/>
</dbReference>
<dbReference type="PANTHER" id="PTHR37826:SF2">
    <property type="entry name" value="ZINC-RIBBON DOMAIN-CONTAINING PROTEIN"/>
    <property type="match status" value="1"/>
</dbReference>
<dbReference type="Proteomes" id="UP000325030">
    <property type="component" value="Chromosome"/>
</dbReference>
<sequence>MSLQIRGSVISTERENGTSMMAEDVIIFRYPKEEVTSKSIIFVQPNETAVVVIQGQVQAVLPPGTHNVQSPQNPLSSFLSRMRYNALPFDTIVYFTSTTRHEIRVVGNSQTQDLVPLVYEVAVYYRVTDPSKLVFNVQFGGNVFKDADLARYVSPMIDQDVSQVMNFAKLSEIYSKFNDITTGVTAILKNFLTEIGVELISVRVIRLLPQDDELRRIIQLRDLGLDVEKAIRLYLAGSLTSKNDPASVNMALGIPYYPNLSTLVNLPDNLIRVNLRGNGENEKKS</sequence>
<evidence type="ECO:0000313" key="5">
    <source>
        <dbReference type="Proteomes" id="UP000325030"/>
    </source>
</evidence>
<dbReference type="OrthoDB" id="40668at2157"/>
<organism evidence="3 5">
    <name type="scientific">Sulfuracidifex tepidarius</name>
    <dbReference type="NCBI Taxonomy" id="1294262"/>
    <lineage>
        <taxon>Archaea</taxon>
        <taxon>Thermoproteota</taxon>
        <taxon>Thermoprotei</taxon>
        <taxon>Sulfolobales</taxon>
        <taxon>Sulfolobaceae</taxon>
        <taxon>Sulfuracidifex</taxon>
    </lineage>
</organism>
<evidence type="ECO:0000313" key="3">
    <source>
        <dbReference type="EMBL" id="BBG25768.1"/>
    </source>
</evidence>
<dbReference type="PANTHER" id="PTHR37826">
    <property type="entry name" value="FLOTILLIN BAND_7_5 DOMAIN PROTEIN"/>
    <property type="match status" value="1"/>
</dbReference>
<proteinExistence type="predicted"/>
<dbReference type="InterPro" id="IPR036013">
    <property type="entry name" value="Band_7/SPFH_dom_sf"/>
</dbReference>
<keyword evidence="4" id="KW-1185">Reference proteome</keyword>
<gene>
    <name evidence="2" type="ORF">IC006_0290</name>
    <name evidence="3" type="ORF">IC007_0273</name>
</gene>
<feature type="domain" description="Band 7" evidence="1">
    <location>
        <begin position="43"/>
        <end position="219"/>
    </location>
</feature>
<dbReference type="GeneID" id="41716777"/>
<dbReference type="Proteomes" id="UP000322983">
    <property type="component" value="Chromosome"/>
</dbReference>